<feature type="transmembrane region" description="Helical" evidence="1">
    <location>
        <begin position="6"/>
        <end position="29"/>
    </location>
</feature>
<keyword evidence="1" id="KW-0472">Membrane</keyword>
<dbReference type="EMBL" id="DYXE01000088">
    <property type="protein sequence ID" value="HJH50765.1"/>
    <property type="molecule type" value="Genomic_DNA"/>
</dbReference>
<reference evidence="2" key="2">
    <citation type="submission" date="2021-09" db="EMBL/GenBank/DDBJ databases">
        <authorList>
            <person name="Gilroy R."/>
        </authorList>
    </citation>
    <scope>NUCLEOTIDE SEQUENCE</scope>
    <source>
        <strain evidence="2">USAMLcec4-12693</strain>
    </source>
</reference>
<dbReference type="Pfam" id="PF06177">
    <property type="entry name" value="QueT"/>
    <property type="match status" value="1"/>
</dbReference>
<feature type="transmembrane region" description="Helical" evidence="1">
    <location>
        <begin position="125"/>
        <end position="148"/>
    </location>
</feature>
<feature type="transmembrane region" description="Helical" evidence="1">
    <location>
        <begin position="96"/>
        <end position="119"/>
    </location>
</feature>
<dbReference type="OrthoDB" id="9786793at2"/>
<dbReference type="PIRSF" id="PIRSF031501">
    <property type="entry name" value="QueT"/>
    <property type="match status" value="1"/>
</dbReference>
<proteinExistence type="predicted"/>
<dbReference type="RefSeq" id="WP_070089638.1">
    <property type="nucleotide sequence ID" value="NZ_CABMJS010000020.1"/>
</dbReference>
<keyword evidence="1" id="KW-1133">Transmembrane helix</keyword>
<dbReference type="Proteomes" id="UP000813420">
    <property type="component" value="Unassembled WGS sequence"/>
</dbReference>
<dbReference type="AlphaFoldDB" id="A0A9D2VYZ3"/>
<feature type="transmembrane region" description="Helical" evidence="1">
    <location>
        <begin position="41"/>
        <end position="64"/>
    </location>
</feature>
<dbReference type="PANTHER" id="PTHR40044:SF1">
    <property type="entry name" value="INTEGRAL MEMBRANE PROTEIN"/>
    <property type="match status" value="1"/>
</dbReference>
<evidence type="ECO:0000256" key="1">
    <source>
        <dbReference type="SAM" id="Phobius"/>
    </source>
</evidence>
<evidence type="ECO:0000313" key="3">
    <source>
        <dbReference type="Proteomes" id="UP000813420"/>
    </source>
</evidence>
<keyword evidence="1" id="KW-0812">Transmembrane</keyword>
<gene>
    <name evidence="2" type="ORF">K8V39_10935</name>
</gene>
<dbReference type="PANTHER" id="PTHR40044">
    <property type="entry name" value="INTEGRAL MEMBRANE PROTEIN-RELATED"/>
    <property type="match status" value="1"/>
</dbReference>
<reference evidence="2" key="1">
    <citation type="journal article" date="2021" name="PeerJ">
        <title>Extensive microbial diversity within the chicken gut microbiome revealed by metagenomics and culture.</title>
        <authorList>
            <person name="Gilroy R."/>
            <person name="Ravi A."/>
            <person name="Getino M."/>
            <person name="Pursley I."/>
            <person name="Horton D.L."/>
            <person name="Alikhan N.F."/>
            <person name="Baker D."/>
            <person name="Gharbi K."/>
            <person name="Hall N."/>
            <person name="Watson M."/>
            <person name="Adriaenssens E.M."/>
            <person name="Foster-Nyarko E."/>
            <person name="Jarju S."/>
            <person name="Secka A."/>
            <person name="Antonio M."/>
            <person name="Oren A."/>
            <person name="Chaudhuri R.R."/>
            <person name="La Ragione R."/>
            <person name="Hildebrand F."/>
            <person name="Pallen M.J."/>
        </authorList>
    </citation>
    <scope>NUCLEOTIDE SEQUENCE</scope>
    <source>
        <strain evidence="2">USAMLcec4-12693</strain>
    </source>
</reference>
<dbReference type="InterPro" id="IPR010387">
    <property type="entry name" value="QueT"/>
</dbReference>
<feature type="transmembrane region" description="Helical" evidence="1">
    <location>
        <begin position="70"/>
        <end position="89"/>
    </location>
</feature>
<sequence>MKNKNITFMTQAAMIAAIYVVLTYVFAPFSFGEVQIRIAEALTILPAFTPAAIPGLFVGCFIGNTLGGAILPDIICGSLATLIGACFTYRLREKTFFLMPLPPVIANMLIVPFVLRYAYGVALPIPFMMLTVGIGEVISCGVLGFVLYSALKKYKNSIFPTAGCQA</sequence>
<name>A0A9D2VYZ3_9FIRM</name>
<organism evidence="2 3">
    <name type="scientific">Merdimonas faecis</name>
    <dbReference type="NCBI Taxonomy" id="1653435"/>
    <lineage>
        <taxon>Bacteria</taxon>
        <taxon>Bacillati</taxon>
        <taxon>Bacillota</taxon>
        <taxon>Clostridia</taxon>
        <taxon>Lachnospirales</taxon>
        <taxon>Lachnospiraceae</taxon>
        <taxon>Merdimonas</taxon>
    </lineage>
</organism>
<evidence type="ECO:0000313" key="2">
    <source>
        <dbReference type="EMBL" id="HJH50765.1"/>
    </source>
</evidence>
<accession>A0A9D2VYZ3</accession>
<comment type="caution">
    <text evidence="2">The sequence shown here is derived from an EMBL/GenBank/DDBJ whole genome shotgun (WGS) entry which is preliminary data.</text>
</comment>
<protein>
    <submittedName>
        <fullName evidence="2">QueT transporter family protein</fullName>
    </submittedName>
</protein>